<dbReference type="RefSeq" id="XP_014181888.1">
    <property type="nucleotide sequence ID" value="XM_014326413.1"/>
</dbReference>
<proteinExistence type="predicted"/>
<dbReference type="GeneID" id="25991778"/>
<comment type="caution">
    <text evidence="2">The sequence shown here is derived from an EMBL/GenBank/DDBJ whole genome shotgun (WGS) entry which is preliminary data.</text>
</comment>
<evidence type="ECO:0000313" key="3">
    <source>
        <dbReference type="Proteomes" id="UP000002748"/>
    </source>
</evidence>
<dbReference type="KEGG" id="tasa:A1Q1_08266"/>
<reference evidence="2 3" key="1">
    <citation type="journal article" date="2012" name="Eukaryot. Cell">
        <title>Draft genome sequence of CBS 2479, the standard type strain of Trichosporon asahii.</title>
        <authorList>
            <person name="Yang R.Y."/>
            <person name="Li H.T."/>
            <person name="Zhu H."/>
            <person name="Zhou G.P."/>
            <person name="Wang M."/>
            <person name="Wang L."/>
        </authorList>
    </citation>
    <scope>NUCLEOTIDE SEQUENCE [LARGE SCALE GENOMIC DNA]</scope>
    <source>
        <strain evidence="3">ATCC 90039 / CBS 2479 / JCM 2466 / KCTC 7840 / NCYC 2677 / UAMH 7654</strain>
    </source>
</reference>
<dbReference type="Proteomes" id="UP000002748">
    <property type="component" value="Unassembled WGS sequence"/>
</dbReference>
<dbReference type="VEuPathDB" id="FungiDB:A1Q1_08266"/>
<evidence type="ECO:0000313" key="2">
    <source>
        <dbReference type="EMBL" id="EJT50714.1"/>
    </source>
</evidence>
<dbReference type="HOGENOM" id="CLU_1511660_0_0_1"/>
<dbReference type="EMBL" id="ALBS01000096">
    <property type="protein sequence ID" value="EJT50714.1"/>
    <property type="molecule type" value="Genomic_DNA"/>
</dbReference>
<organism evidence="2 3">
    <name type="scientific">Trichosporon asahii var. asahii (strain ATCC 90039 / CBS 2479 / JCM 2466 / KCTC 7840 / NBRC 103889/ NCYC 2677 / UAMH 7654)</name>
    <name type="common">Yeast</name>
    <dbReference type="NCBI Taxonomy" id="1186058"/>
    <lineage>
        <taxon>Eukaryota</taxon>
        <taxon>Fungi</taxon>
        <taxon>Dikarya</taxon>
        <taxon>Basidiomycota</taxon>
        <taxon>Agaricomycotina</taxon>
        <taxon>Tremellomycetes</taxon>
        <taxon>Trichosporonales</taxon>
        <taxon>Trichosporonaceae</taxon>
        <taxon>Trichosporon</taxon>
    </lineage>
</organism>
<name>J6F194_TRIAS</name>
<keyword evidence="1" id="KW-0732">Signal</keyword>
<sequence>MRLFPTLYLLATTAHAQHLWGWEPTFTIVARLRKAAYTPSQNTINDVSRLRTQEDSSNGYEIVRIDSCVQFGGQDCVSDCRPLQKFNTDGKGVNKSLKNWKSVAVTRGGYDWARIQREDSAWIDLWRRPDGRWDMYENGKDTGALGFCELPVEGKESLSSRCSDADTDAVVALACYQS</sequence>
<evidence type="ECO:0000256" key="1">
    <source>
        <dbReference type="SAM" id="SignalP"/>
    </source>
</evidence>
<protein>
    <submittedName>
        <fullName evidence="2">Uncharacterized protein</fullName>
    </submittedName>
</protein>
<feature type="signal peptide" evidence="1">
    <location>
        <begin position="1"/>
        <end position="16"/>
    </location>
</feature>
<feature type="chain" id="PRO_5003787342" evidence="1">
    <location>
        <begin position="17"/>
        <end position="178"/>
    </location>
</feature>
<gene>
    <name evidence="2" type="ORF">A1Q1_08266</name>
</gene>
<accession>J6F194</accession>
<dbReference type="AlphaFoldDB" id="J6F194"/>